<dbReference type="PANTHER" id="PTHR12606:SF136">
    <property type="entry name" value="ULP1 PROTEASE FAMILY PROTEIN"/>
    <property type="match status" value="1"/>
</dbReference>
<dbReference type="GO" id="GO:0016926">
    <property type="term" value="P:protein desumoylation"/>
    <property type="evidence" value="ECO:0007669"/>
    <property type="project" value="TreeGrafter"/>
</dbReference>
<sequence length="366" mass="41738">MIAIHEPERVTLPTHTEHEEAVTIYNGMDSVVVVDVTDDQEHMPKRKAVQPCRYTPGSDAIKKNKKTITMPNAFPISADPFAGFKSISERVNFQKFIMQGIAKDHRENTNGAKYSPATDANFYLDLDPGMEIESKTWLYKLYQSGQCLDSTHIIVIMFYLRMKAASLNYTQKLSTAEPTFASHLNTLFDAYATGFTNPTKSAYDGFFEDNVDGDPTMYLLPWLASDYVYIPLNMPNTHWLLVVLDVRDRILRVYDSNNRRYAPTKKFLHELRGMINYLPILLSIKQSVSNTSVTSQISPYDIEMVRGVPQQVNSGDCGVFLLKLAELLQMGINISSLLPMKIPDYRAKWAHDLFTYGSERARRKYI</sequence>
<evidence type="ECO:0000256" key="4">
    <source>
        <dbReference type="ARBA" id="ARBA00022807"/>
    </source>
</evidence>
<evidence type="ECO:0000313" key="7">
    <source>
        <dbReference type="Proteomes" id="UP001152523"/>
    </source>
</evidence>
<gene>
    <name evidence="6" type="ORF">CEPIT_LOCUS31200</name>
</gene>
<dbReference type="SUPFAM" id="SSF54001">
    <property type="entry name" value="Cysteine proteinases"/>
    <property type="match status" value="1"/>
</dbReference>
<dbReference type="PANTHER" id="PTHR12606">
    <property type="entry name" value="SENTRIN/SUMO-SPECIFIC PROTEASE"/>
    <property type="match status" value="1"/>
</dbReference>
<feature type="domain" description="Ubiquitin-like protease family profile" evidence="5">
    <location>
        <begin position="132"/>
        <end position="328"/>
    </location>
</feature>
<evidence type="ECO:0000256" key="2">
    <source>
        <dbReference type="ARBA" id="ARBA00022670"/>
    </source>
</evidence>
<organism evidence="6 7">
    <name type="scientific">Cuscuta epithymum</name>
    <dbReference type="NCBI Taxonomy" id="186058"/>
    <lineage>
        <taxon>Eukaryota</taxon>
        <taxon>Viridiplantae</taxon>
        <taxon>Streptophyta</taxon>
        <taxon>Embryophyta</taxon>
        <taxon>Tracheophyta</taxon>
        <taxon>Spermatophyta</taxon>
        <taxon>Magnoliopsida</taxon>
        <taxon>eudicotyledons</taxon>
        <taxon>Gunneridae</taxon>
        <taxon>Pentapetalae</taxon>
        <taxon>asterids</taxon>
        <taxon>lamiids</taxon>
        <taxon>Solanales</taxon>
        <taxon>Convolvulaceae</taxon>
        <taxon>Cuscuteae</taxon>
        <taxon>Cuscuta</taxon>
        <taxon>Cuscuta subgen. Cuscuta</taxon>
    </lineage>
</organism>
<proteinExistence type="inferred from homology"/>
<keyword evidence="3" id="KW-0378">Hydrolase</keyword>
<keyword evidence="4" id="KW-0788">Thiol protease</keyword>
<comment type="similarity">
    <text evidence="1">Belongs to the peptidase C48 family.</text>
</comment>
<name>A0AAV0F6K2_9ASTE</name>
<keyword evidence="2" id="KW-0645">Protease</keyword>
<evidence type="ECO:0000313" key="6">
    <source>
        <dbReference type="EMBL" id="CAH9131163.1"/>
    </source>
</evidence>
<dbReference type="EMBL" id="CAMAPF010000964">
    <property type="protein sequence ID" value="CAH9131163.1"/>
    <property type="molecule type" value="Genomic_DNA"/>
</dbReference>
<dbReference type="GO" id="GO:0016929">
    <property type="term" value="F:deSUMOylase activity"/>
    <property type="evidence" value="ECO:0007669"/>
    <property type="project" value="TreeGrafter"/>
</dbReference>
<keyword evidence="7" id="KW-1185">Reference proteome</keyword>
<dbReference type="AlphaFoldDB" id="A0AAV0F6K2"/>
<comment type="caution">
    <text evidence="6">The sequence shown here is derived from an EMBL/GenBank/DDBJ whole genome shotgun (WGS) entry which is preliminary data.</text>
</comment>
<accession>A0AAV0F6K2</accession>
<dbReference type="Proteomes" id="UP001152523">
    <property type="component" value="Unassembled WGS sequence"/>
</dbReference>
<protein>
    <recommendedName>
        <fullName evidence="5">Ubiquitin-like protease family profile domain-containing protein</fullName>
    </recommendedName>
</protein>
<reference evidence="6" key="1">
    <citation type="submission" date="2022-07" db="EMBL/GenBank/DDBJ databases">
        <authorList>
            <person name="Macas J."/>
            <person name="Novak P."/>
            <person name="Neumann P."/>
        </authorList>
    </citation>
    <scope>NUCLEOTIDE SEQUENCE</scope>
</reference>
<dbReference type="InterPro" id="IPR003653">
    <property type="entry name" value="Peptidase_C48_C"/>
</dbReference>
<dbReference type="PROSITE" id="PS50600">
    <property type="entry name" value="ULP_PROTEASE"/>
    <property type="match status" value="1"/>
</dbReference>
<dbReference type="InterPro" id="IPR038765">
    <property type="entry name" value="Papain-like_cys_pep_sf"/>
</dbReference>
<dbReference type="Gene3D" id="3.40.395.10">
    <property type="entry name" value="Adenoviral Proteinase, Chain A"/>
    <property type="match status" value="1"/>
</dbReference>
<dbReference type="GO" id="GO:0005634">
    <property type="term" value="C:nucleus"/>
    <property type="evidence" value="ECO:0007669"/>
    <property type="project" value="TreeGrafter"/>
</dbReference>
<evidence type="ECO:0000259" key="5">
    <source>
        <dbReference type="PROSITE" id="PS50600"/>
    </source>
</evidence>
<dbReference type="Pfam" id="PF02902">
    <property type="entry name" value="Peptidase_C48"/>
    <property type="match status" value="1"/>
</dbReference>
<evidence type="ECO:0000256" key="1">
    <source>
        <dbReference type="ARBA" id="ARBA00005234"/>
    </source>
</evidence>
<dbReference type="GO" id="GO:0006508">
    <property type="term" value="P:proteolysis"/>
    <property type="evidence" value="ECO:0007669"/>
    <property type="project" value="UniProtKB-KW"/>
</dbReference>
<evidence type="ECO:0000256" key="3">
    <source>
        <dbReference type="ARBA" id="ARBA00022801"/>
    </source>
</evidence>